<sequence>VHAGCGLCKAELRREEKEAAAAAAAAASARGGRREGAREHEETPGQRGEEEEEEERAPCRGGPEWKLQPRSPRRKERRRQERGARPAVLLATDLWRLKLELPEPG</sequence>
<dbReference type="EMBL" id="OX395127">
    <property type="protein sequence ID" value="CAI5767502.1"/>
    <property type="molecule type" value="Genomic_DNA"/>
</dbReference>
<reference evidence="2" key="1">
    <citation type="submission" date="2022-12" db="EMBL/GenBank/DDBJ databases">
        <authorList>
            <person name="Alioto T."/>
            <person name="Alioto T."/>
            <person name="Gomez Garrido J."/>
        </authorList>
    </citation>
    <scope>NUCLEOTIDE SEQUENCE</scope>
</reference>
<evidence type="ECO:0000313" key="3">
    <source>
        <dbReference type="Proteomes" id="UP001178461"/>
    </source>
</evidence>
<evidence type="ECO:0000256" key="1">
    <source>
        <dbReference type="SAM" id="MobiDB-lite"/>
    </source>
</evidence>
<protein>
    <submittedName>
        <fullName evidence="2">Uncharacterized protein</fullName>
    </submittedName>
</protein>
<feature type="compositionally biased region" description="Low complexity" evidence="1">
    <location>
        <begin position="59"/>
        <end position="70"/>
    </location>
</feature>
<dbReference type="Proteomes" id="UP001178461">
    <property type="component" value="Chromosome 2"/>
</dbReference>
<evidence type="ECO:0000313" key="2">
    <source>
        <dbReference type="EMBL" id="CAI5767502.1"/>
    </source>
</evidence>
<feature type="non-terminal residue" evidence="2">
    <location>
        <position position="1"/>
    </location>
</feature>
<feature type="compositionally biased region" description="Basic and acidic residues" evidence="1">
    <location>
        <begin position="32"/>
        <end position="48"/>
    </location>
</feature>
<keyword evidence="3" id="KW-1185">Reference proteome</keyword>
<accession>A0AA35JYF6</accession>
<name>A0AA35JYF6_9SAUR</name>
<feature type="region of interest" description="Disordered" evidence="1">
    <location>
        <begin position="19"/>
        <end position="87"/>
    </location>
</feature>
<organism evidence="2 3">
    <name type="scientific">Podarcis lilfordi</name>
    <name type="common">Lilford's wall lizard</name>
    <dbReference type="NCBI Taxonomy" id="74358"/>
    <lineage>
        <taxon>Eukaryota</taxon>
        <taxon>Metazoa</taxon>
        <taxon>Chordata</taxon>
        <taxon>Craniata</taxon>
        <taxon>Vertebrata</taxon>
        <taxon>Euteleostomi</taxon>
        <taxon>Lepidosauria</taxon>
        <taxon>Squamata</taxon>
        <taxon>Bifurcata</taxon>
        <taxon>Unidentata</taxon>
        <taxon>Episquamata</taxon>
        <taxon>Laterata</taxon>
        <taxon>Lacertibaenia</taxon>
        <taxon>Lacertidae</taxon>
        <taxon>Podarcis</taxon>
    </lineage>
</organism>
<dbReference type="AlphaFoldDB" id="A0AA35JYF6"/>
<gene>
    <name evidence="2" type="ORF">PODLI_1B020372</name>
</gene>
<proteinExistence type="predicted"/>
<feature type="compositionally biased region" description="Low complexity" evidence="1">
    <location>
        <begin position="20"/>
        <end position="30"/>
    </location>
</feature>